<feature type="compositionally biased region" description="Basic and acidic residues" evidence="1">
    <location>
        <begin position="400"/>
        <end position="413"/>
    </location>
</feature>
<dbReference type="Gene3D" id="3.80.10.10">
    <property type="entry name" value="Ribonuclease Inhibitor"/>
    <property type="match status" value="1"/>
</dbReference>
<dbReference type="InterPro" id="IPR032675">
    <property type="entry name" value="LRR_dom_sf"/>
</dbReference>
<gene>
    <name evidence="2" type="ORF">BDK51DRAFT_28603</name>
</gene>
<feature type="compositionally biased region" description="Pro residues" evidence="1">
    <location>
        <begin position="554"/>
        <end position="567"/>
    </location>
</feature>
<feature type="compositionally biased region" description="Acidic residues" evidence="1">
    <location>
        <begin position="365"/>
        <end position="377"/>
    </location>
</feature>
<name>A0A4P9WFJ4_9FUNG</name>
<feature type="compositionally biased region" description="Polar residues" evidence="1">
    <location>
        <begin position="270"/>
        <end position="281"/>
    </location>
</feature>
<dbReference type="SUPFAM" id="SSF52047">
    <property type="entry name" value="RNI-like"/>
    <property type="match status" value="1"/>
</dbReference>
<dbReference type="PANTHER" id="PTHR13318">
    <property type="entry name" value="PARTNER OF PAIRED, ISOFORM B-RELATED"/>
    <property type="match status" value="1"/>
</dbReference>
<dbReference type="GO" id="GO:0019005">
    <property type="term" value="C:SCF ubiquitin ligase complex"/>
    <property type="evidence" value="ECO:0007669"/>
    <property type="project" value="TreeGrafter"/>
</dbReference>
<dbReference type="Proteomes" id="UP000269721">
    <property type="component" value="Unassembled WGS sequence"/>
</dbReference>
<dbReference type="OrthoDB" id="550575at2759"/>
<reference evidence="3" key="1">
    <citation type="journal article" date="2018" name="Nat. Microbiol.">
        <title>Leveraging single-cell genomics to expand the fungal tree of life.</title>
        <authorList>
            <person name="Ahrendt S.R."/>
            <person name="Quandt C.A."/>
            <person name="Ciobanu D."/>
            <person name="Clum A."/>
            <person name="Salamov A."/>
            <person name="Andreopoulos B."/>
            <person name="Cheng J.F."/>
            <person name="Woyke T."/>
            <person name="Pelin A."/>
            <person name="Henrissat B."/>
            <person name="Reynolds N.K."/>
            <person name="Benny G.L."/>
            <person name="Smith M.E."/>
            <person name="James T.Y."/>
            <person name="Grigoriev I.V."/>
        </authorList>
    </citation>
    <scope>NUCLEOTIDE SEQUENCE [LARGE SCALE GENOMIC DNA]</scope>
</reference>
<evidence type="ECO:0000313" key="2">
    <source>
        <dbReference type="EMBL" id="RKO91531.1"/>
    </source>
</evidence>
<accession>A0A4P9WFJ4</accession>
<dbReference type="AlphaFoldDB" id="A0A4P9WFJ4"/>
<feature type="compositionally biased region" description="Basic and acidic residues" evidence="1">
    <location>
        <begin position="420"/>
        <end position="429"/>
    </location>
</feature>
<keyword evidence="3" id="KW-1185">Reference proteome</keyword>
<protein>
    <submittedName>
        <fullName evidence="2">Uncharacterized protein</fullName>
    </submittedName>
</protein>
<feature type="region of interest" description="Disordered" evidence="1">
    <location>
        <begin position="485"/>
        <end position="507"/>
    </location>
</feature>
<dbReference type="EMBL" id="KZ995025">
    <property type="protein sequence ID" value="RKO91531.1"/>
    <property type="molecule type" value="Genomic_DNA"/>
</dbReference>
<feature type="compositionally biased region" description="Low complexity" evidence="1">
    <location>
        <begin position="310"/>
        <end position="325"/>
    </location>
</feature>
<evidence type="ECO:0000313" key="3">
    <source>
        <dbReference type="Proteomes" id="UP000269721"/>
    </source>
</evidence>
<sequence>MVTFAAFPALLLTLPTSPPMIYHLCSHPHVANPKVKTAHSELSPYPAGWVGLVAFGRRGVSGSCAHVVFEDYKAIGRVWAKVELPIPVPTSLLLGAPKKTWQQNSQKTHVSERDRTRTPIIALSRCDYGLRVRVNLNAFLPARQVGAEEWSRVPSKMHVVGKLLSAGDQQTKPASNIKDDHPKNKAAKRAKRYEKLKEYTLIAKASLSPPTSTVINSRLVDPRIQRLCPVRVALRTGKVTASTAALSPPNPPSLPQLLGGGRAPLGPSANGGSNSSRTLATPATRVDRKWKASPRSPQAGLSPDFGNENSPLKPLSTAAPSSPSSRHQHPEKNNFSKPRKMPDTPETPAAHWPNLPAAPLFNQPTDDDEDNEDDDDDGHNQPPFLLHNANLEDTDDDDHDEHHNPPDHHHHDDDDVDVQDDLHDVVHPDQDDDPDDVQDEEDHHPNLLENSTVNHDDPLPQQPLHHHLQNAAFALPLMHHVDEPDPVAHGLTHNLGGSSSSSSLYSSSFSSSSVAASASATATASSSSSSSSSSSALQASGDWPTDSANQPAPTATPSPPLAPLSPEKFPPPLIMPAAAHSVSAGAVSKDLVIAFPLKRRTLRLPPEILGCVLKFAYQNSRRQFLNNALVCKVWASSALPVLWERIAPRRGIAIQLHLKNNETMQRRTLDDFQRVVEWKAGERIALVKSSMETGFLYPIPPARQQIVPSIIKALPKIKDLGITLRVEEATVQLQASATAFLERLVRVSSPSKTLWLKLAGLVVLDSECAALAERFASGLRYFLQRAPKLQSLALYIPSLQDQLLGTIAHFNHQLQDLWLDLPMEEGGAPIGDTEGLRNFCADLRLLLRQSSKLRRLRLRGVPLPPDRAQQMLEVISTEGTEIRSLSILVWPPTAMGSGIERVSFSSLSKLIISSNSRLSADFILAVARSCPLLAVLDAGRTRIDDTCIAELALRCRNLETLDVSRCTLPTTASLERLATHSSRLRTLDVSYCPKILRASSVIAFVHLAERCLEMGRLIIDYPPESNDTSEGVRMLVARFGRNVGGGGGAGGAAAGPGHTVVMAAGGIAGGAGGPGGAALPGPIVGDRRRMIDLAAVRESWAAFEPRETDGSTDDGMLDWWVEANQRIMEEDNRRDLDAYYGMP</sequence>
<feature type="compositionally biased region" description="Low complexity" evidence="1">
    <location>
        <begin position="498"/>
        <end position="507"/>
    </location>
</feature>
<feature type="compositionally biased region" description="Acidic residues" evidence="1">
    <location>
        <begin position="430"/>
        <end position="440"/>
    </location>
</feature>
<evidence type="ECO:0000256" key="1">
    <source>
        <dbReference type="SAM" id="MobiDB-lite"/>
    </source>
</evidence>
<feature type="region of interest" description="Disordered" evidence="1">
    <location>
        <begin position="240"/>
        <end position="463"/>
    </location>
</feature>
<feature type="compositionally biased region" description="Low complexity" evidence="1">
    <location>
        <begin position="524"/>
        <end position="540"/>
    </location>
</feature>
<organism evidence="2 3">
    <name type="scientific">Blyttiomyces helicus</name>
    <dbReference type="NCBI Taxonomy" id="388810"/>
    <lineage>
        <taxon>Eukaryota</taxon>
        <taxon>Fungi</taxon>
        <taxon>Fungi incertae sedis</taxon>
        <taxon>Chytridiomycota</taxon>
        <taxon>Chytridiomycota incertae sedis</taxon>
        <taxon>Chytridiomycetes</taxon>
        <taxon>Chytridiomycetes incertae sedis</taxon>
        <taxon>Blyttiomyces</taxon>
    </lineage>
</organism>
<proteinExistence type="predicted"/>
<dbReference type="GO" id="GO:0031146">
    <property type="term" value="P:SCF-dependent proteasomal ubiquitin-dependent protein catabolic process"/>
    <property type="evidence" value="ECO:0007669"/>
    <property type="project" value="TreeGrafter"/>
</dbReference>
<feature type="region of interest" description="Disordered" evidence="1">
    <location>
        <begin position="524"/>
        <end position="567"/>
    </location>
</feature>